<gene>
    <name evidence="2" type="ORF">BC751_1778</name>
</gene>
<evidence type="ECO:0000313" key="2">
    <source>
        <dbReference type="EMBL" id="RZS96212.1"/>
    </source>
</evidence>
<dbReference type="OrthoDB" id="839172at2"/>
<dbReference type="PROSITE" id="PS51257">
    <property type="entry name" value="PROKAR_LIPOPROTEIN"/>
    <property type="match status" value="1"/>
</dbReference>
<dbReference type="EMBL" id="SGXG01000001">
    <property type="protein sequence ID" value="RZS96212.1"/>
    <property type="molecule type" value="Genomic_DNA"/>
</dbReference>
<evidence type="ECO:0000313" key="3">
    <source>
        <dbReference type="Proteomes" id="UP000292209"/>
    </source>
</evidence>
<dbReference type="AlphaFoldDB" id="A0A4Q7PBP9"/>
<evidence type="ECO:0000256" key="1">
    <source>
        <dbReference type="SAM" id="Coils"/>
    </source>
</evidence>
<name>A0A4Q7PBP9_9BACT</name>
<proteinExistence type="predicted"/>
<comment type="caution">
    <text evidence="2">The sequence shown here is derived from an EMBL/GenBank/DDBJ whole genome shotgun (WGS) entry which is preliminary data.</text>
</comment>
<dbReference type="RefSeq" id="WP_130275200.1">
    <property type="nucleotide sequence ID" value="NZ_SGXG01000001.1"/>
</dbReference>
<organism evidence="2 3">
    <name type="scientific">Cecembia calidifontis</name>
    <dbReference type="NCBI Taxonomy" id="1187080"/>
    <lineage>
        <taxon>Bacteria</taxon>
        <taxon>Pseudomonadati</taxon>
        <taxon>Bacteroidota</taxon>
        <taxon>Cytophagia</taxon>
        <taxon>Cytophagales</taxon>
        <taxon>Cyclobacteriaceae</taxon>
        <taxon>Cecembia</taxon>
    </lineage>
</organism>
<sequence>MKKAIIFIVSIGILASCAKEKKIEERYLYETDKVVDIETGDEYIMEEENEITVVHSDGTKEVIPIEEAPFYGSTFSDDYLRYLEEKMQQRKERILEAKKNQIKEARRSRYASISNEELLKQFQQAHKDGLDMSRQMDMIAELIDRGVVSSEEAPDLLEISPELIDFDIELEKPIEN</sequence>
<protein>
    <submittedName>
        <fullName evidence="2">Uncharacterized protein</fullName>
    </submittedName>
</protein>
<keyword evidence="1" id="KW-0175">Coiled coil</keyword>
<dbReference type="Proteomes" id="UP000292209">
    <property type="component" value="Unassembled WGS sequence"/>
</dbReference>
<accession>A0A4Q7PBP9</accession>
<keyword evidence="3" id="KW-1185">Reference proteome</keyword>
<feature type="coiled-coil region" evidence="1">
    <location>
        <begin position="80"/>
        <end position="108"/>
    </location>
</feature>
<reference evidence="2 3" key="1">
    <citation type="submission" date="2019-02" db="EMBL/GenBank/DDBJ databases">
        <title>Genomic Encyclopedia of Archaeal and Bacterial Type Strains, Phase II (KMG-II): from individual species to whole genera.</title>
        <authorList>
            <person name="Goeker M."/>
        </authorList>
    </citation>
    <scope>NUCLEOTIDE SEQUENCE [LARGE SCALE GENOMIC DNA]</scope>
    <source>
        <strain evidence="2 3">DSM 21411</strain>
    </source>
</reference>